<protein>
    <submittedName>
        <fullName evidence="1">Uncharacterized protein</fullName>
    </submittedName>
</protein>
<evidence type="ECO:0000313" key="1">
    <source>
        <dbReference type="EMBL" id="MFE3867952.1"/>
    </source>
</evidence>
<evidence type="ECO:0000313" key="2">
    <source>
        <dbReference type="Proteomes" id="UP001600109"/>
    </source>
</evidence>
<name>A0ABW6HVB4_9FLAO</name>
<organism evidence="1 2">
    <name type="scientific">Flavobacterium xylosi</name>
    <dbReference type="NCBI Taxonomy" id="3230415"/>
    <lineage>
        <taxon>Bacteria</taxon>
        <taxon>Pseudomonadati</taxon>
        <taxon>Bacteroidota</taxon>
        <taxon>Flavobacteriia</taxon>
        <taxon>Flavobacteriales</taxon>
        <taxon>Flavobacteriaceae</taxon>
        <taxon>Flavobacterium</taxon>
    </lineage>
</organism>
<dbReference type="EMBL" id="JBHZPZ010000007">
    <property type="protein sequence ID" value="MFE3867952.1"/>
    <property type="molecule type" value="Genomic_DNA"/>
</dbReference>
<dbReference type="RefSeq" id="WP_379854608.1">
    <property type="nucleotide sequence ID" value="NZ_JBHZPZ010000007.1"/>
</dbReference>
<accession>A0ABW6HVB4</accession>
<sequence>MKICIISYDFFGYDKHIILELQKNGVETTHIDLNKHKFSYSSYSQKVYNFFSKIFLNRNLKKVKLNQFIFNQLDHIGYQDQILVIRPDLISKKAHLKIKKYTSVYNCYLYDSSKRFKIKHLTKNIFDNIYSYDLDDIKKFNFIPLTNYIFIDKIIVQKKYQNTIFLVMSLDERLPILCQILEQLEKINIKSKCIVVSNHNYRPENTNKNIEFRKDKIPAIKVEEMMKNSEIFLDLIRKNHTGLSFRIFEALAMQRKIITTNQSIKNYDFYNPNNILVINENNIKINKSFFETSYQPLKDEIYYKYTIQNWVKTIFNL</sequence>
<gene>
    <name evidence="1" type="ORF">ACFX5E_07680</name>
</gene>
<keyword evidence="2" id="KW-1185">Reference proteome</keyword>
<comment type="caution">
    <text evidence="1">The sequence shown here is derived from an EMBL/GenBank/DDBJ whole genome shotgun (WGS) entry which is preliminary data.</text>
</comment>
<reference evidence="1 2" key="1">
    <citation type="submission" date="2024-06" db="EMBL/GenBank/DDBJ databases">
        <title>Flavobacterium spp. isolated from glacier.</title>
        <authorList>
            <person name="Han D."/>
        </authorList>
    </citation>
    <scope>NUCLEOTIDE SEQUENCE [LARGE SCALE GENOMIC DNA]</scope>
    <source>
        <strain evidence="1 2">LS2P90</strain>
    </source>
</reference>
<dbReference type="Proteomes" id="UP001600109">
    <property type="component" value="Unassembled WGS sequence"/>
</dbReference>
<proteinExistence type="predicted"/>